<dbReference type="EC" id="2.7.6.5" evidence="5"/>
<dbReference type="InterPro" id="IPR003607">
    <property type="entry name" value="HD/PDEase_dom"/>
</dbReference>
<proteinExistence type="inferred from homology"/>
<feature type="domain" description="RelA/SpoT" evidence="4">
    <location>
        <begin position="248"/>
        <end position="352"/>
    </location>
</feature>
<keyword evidence="5" id="KW-0378">Hydrolase</keyword>
<dbReference type="Gene3D" id="3.30.460.10">
    <property type="entry name" value="Beta Polymerase, domain 2"/>
    <property type="match status" value="1"/>
</dbReference>
<dbReference type="SMART" id="SM00471">
    <property type="entry name" value="HDc"/>
    <property type="match status" value="1"/>
</dbReference>
<evidence type="ECO:0000256" key="2">
    <source>
        <dbReference type="SAM" id="Coils"/>
    </source>
</evidence>
<dbReference type="SUPFAM" id="SSF81301">
    <property type="entry name" value="Nucleotidyltransferase"/>
    <property type="match status" value="1"/>
</dbReference>
<dbReference type="EMBL" id="CACVAW010000002">
    <property type="protein sequence ID" value="CAA6800110.1"/>
    <property type="molecule type" value="Genomic_DNA"/>
</dbReference>
<dbReference type="GO" id="GO:0015969">
    <property type="term" value="P:guanosine tetraphosphate metabolic process"/>
    <property type="evidence" value="ECO:0007669"/>
    <property type="project" value="InterPro"/>
</dbReference>
<dbReference type="Pfam" id="PF13328">
    <property type="entry name" value="HD_4"/>
    <property type="match status" value="1"/>
</dbReference>
<dbReference type="GO" id="GO:0008893">
    <property type="term" value="F:guanosine-3',5'-bis(diphosphate) 3'-diphosphatase activity"/>
    <property type="evidence" value="ECO:0007669"/>
    <property type="project" value="UniProtKB-EC"/>
</dbReference>
<dbReference type="SUPFAM" id="SSF109604">
    <property type="entry name" value="HD-domain/PDEase-like"/>
    <property type="match status" value="1"/>
</dbReference>
<dbReference type="SMART" id="SM00954">
    <property type="entry name" value="RelA_SpoT"/>
    <property type="match status" value="1"/>
</dbReference>
<protein>
    <submittedName>
        <fullName evidence="5">GTP pyrophosphokinase (EC, (P)ppGpp synthetase II / Guanosine-3',5'-bis(Diphosphate) 3'-pyrophosphohydrolase (EC))</fullName>
        <ecNumber evidence="5">2.7.6.5</ecNumber>
        <ecNumber evidence="5">3.1.7.2</ecNumber>
    </submittedName>
</protein>
<feature type="domain" description="HD/PDEase" evidence="3">
    <location>
        <begin position="54"/>
        <end position="165"/>
    </location>
</feature>
<dbReference type="EC" id="3.1.7.2" evidence="5"/>
<feature type="coiled-coil region" evidence="2">
    <location>
        <begin position="207"/>
        <end position="238"/>
    </location>
</feature>
<evidence type="ECO:0000256" key="1">
    <source>
        <dbReference type="ARBA" id="ARBA00007476"/>
    </source>
</evidence>
<keyword evidence="5" id="KW-0418">Kinase</keyword>
<organism evidence="5">
    <name type="scientific">uncultured Campylobacterales bacterium</name>
    <dbReference type="NCBI Taxonomy" id="352960"/>
    <lineage>
        <taxon>Bacteria</taxon>
        <taxon>Pseudomonadati</taxon>
        <taxon>Campylobacterota</taxon>
        <taxon>Epsilonproteobacteria</taxon>
        <taxon>Campylobacterales</taxon>
        <taxon>environmental samples</taxon>
    </lineage>
</organism>
<name>A0A6S6RXT4_9BACT</name>
<dbReference type="InterPro" id="IPR012675">
    <property type="entry name" value="Beta-grasp_dom_sf"/>
</dbReference>
<gene>
    <name evidence="5" type="ORF">HELGO_WM10646</name>
</gene>
<reference evidence="5" key="1">
    <citation type="submission" date="2020-01" db="EMBL/GenBank/DDBJ databases">
        <authorList>
            <person name="Meier V. D."/>
            <person name="Meier V D."/>
        </authorList>
    </citation>
    <scope>NUCLEOTIDE SEQUENCE</scope>
    <source>
        <strain evidence="5">HLG_WM_MAG_12</strain>
    </source>
</reference>
<dbReference type="Gene3D" id="1.10.3210.10">
    <property type="entry name" value="Hypothetical protein af1432"/>
    <property type="match status" value="1"/>
</dbReference>
<dbReference type="Gene3D" id="3.10.20.30">
    <property type="match status" value="1"/>
</dbReference>
<dbReference type="InterPro" id="IPR043519">
    <property type="entry name" value="NT_sf"/>
</dbReference>
<dbReference type="GO" id="GO:0005886">
    <property type="term" value="C:plasma membrane"/>
    <property type="evidence" value="ECO:0007669"/>
    <property type="project" value="TreeGrafter"/>
</dbReference>
<dbReference type="PANTHER" id="PTHR21262:SF31">
    <property type="entry name" value="GTP PYROPHOSPHOKINASE"/>
    <property type="match status" value="1"/>
</dbReference>
<accession>A0A6S6RXT4</accession>
<evidence type="ECO:0000259" key="3">
    <source>
        <dbReference type="SMART" id="SM00471"/>
    </source>
</evidence>
<dbReference type="InterPro" id="IPR007685">
    <property type="entry name" value="RelA_SpoT"/>
</dbReference>
<evidence type="ECO:0000313" key="5">
    <source>
        <dbReference type="EMBL" id="CAA6800110.1"/>
    </source>
</evidence>
<sequence>MKSKNRPKLKLSDYKHYLTDLLNDIKDRDDLNLERIKKAFYFAGEAHAEQYRQSGEPYIMHPVAVARIVVAQGLGEESIIAALLHDTVEDTDVSLEQVIDIFGNDIATIVDSLSHFDETLQANDNKDVKTLRKILFSMSKDFRTVYIKIADRLHNMSTLEHMPVDKQIKKATETAKIYIGLAKNLNLWQWKTQLEDYCMKYLEPKKYKALKNRVNHAEEKNHEKLEKLEQNIKKLLSNDEKVSIHKYSLNEISNNLIRENSFIDINNLYYVLIQTNNKYKCYEIVARVHEKYKAFITRFKDYISIPKENGYQALHTTIFTDIGLINIKIKDKNTFQNSQKYNQEEWVKKIALREKNIKDDKSFHNSIVGEVLSDTIRVYSSFGEEINIPQNSTVLDFLLYLYKEKTLFVRNTYIEDKQVGLDYILTHGDIVEVEYTSEQRPVRLGWFDMLNSYESKSILIGLLGGNENYDYLLKGYEEFKYWISVFDIENLKYIYKNYEKNLSKKFDLFEDALISLGKKNINIKEFLALLLPLELFNKIPRTDTYIFALDISNTIEDKIDIIMDLMFKHLQEGLPSKFKENFYVSLYGSGIKVKYFLQDLNNLIDFMNSIKKDISQDMKIKYIL</sequence>
<keyword evidence="2" id="KW-0175">Coiled coil</keyword>
<keyword evidence="5" id="KW-0808">Transferase</keyword>
<dbReference type="InterPro" id="IPR012676">
    <property type="entry name" value="TGS-like"/>
</dbReference>
<dbReference type="GO" id="GO:0008728">
    <property type="term" value="F:GTP diphosphokinase activity"/>
    <property type="evidence" value="ECO:0007669"/>
    <property type="project" value="UniProtKB-EC"/>
</dbReference>
<dbReference type="SUPFAM" id="SSF81271">
    <property type="entry name" value="TGS-like"/>
    <property type="match status" value="1"/>
</dbReference>
<dbReference type="CDD" id="cd05399">
    <property type="entry name" value="NT_Rel-Spo_like"/>
    <property type="match status" value="1"/>
</dbReference>
<evidence type="ECO:0000259" key="4">
    <source>
        <dbReference type="SMART" id="SM00954"/>
    </source>
</evidence>
<dbReference type="CDD" id="cd00077">
    <property type="entry name" value="HDc"/>
    <property type="match status" value="1"/>
</dbReference>
<dbReference type="Pfam" id="PF04607">
    <property type="entry name" value="RelA_SpoT"/>
    <property type="match status" value="1"/>
</dbReference>
<dbReference type="GO" id="GO:0016301">
    <property type="term" value="F:kinase activity"/>
    <property type="evidence" value="ECO:0007669"/>
    <property type="project" value="UniProtKB-KW"/>
</dbReference>
<comment type="similarity">
    <text evidence="1">Belongs to the RelA/SpoT family.</text>
</comment>
<dbReference type="PANTHER" id="PTHR21262">
    <property type="entry name" value="GUANOSINE-3',5'-BIS DIPHOSPHATE 3'-PYROPHOSPHOHYDROLASE"/>
    <property type="match status" value="1"/>
</dbReference>
<dbReference type="AlphaFoldDB" id="A0A6S6RXT4"/>
<dbReference type="FunFam" id="1.10.3210.10:FF:000001">
    <property type="entry name" value="GTP pyrophosphokinase RelA"/>
    <property type="match status" value="1"/>
</dbReference>